<keyword evidence="5" id="KW-1185">Reference proteome</keyword>
<dbReference type="PROSITE" id="PS50994">
    <property type="entry name" value="INTEGRASE"/>
    <property type="match status" value="1"/>
</dbReference>
<keyword evidence="2" id="KW-0472">Membrane</keyword>
<feature type="compositionally biased region" description="Basic and acidic residues" evidence="1">
    <location>
        <begin position="181"/>
        <end position="192"/>
    </location>
</feature>
<evidence type="ECO:0000259" key="3">
    <source>
        <dbReference type="PROSITE" id="PS50994"/>
    </source>
</evidence>
<gene>
    <name evidence="4" type="ORF">OSB04_024626</name>
</gene>
<reference evidence="4" key="1">
    <citation type="submission" date="2023-03" db="EMBL/GenBank/DDBJ databases">
        <title>Chromosome-scale reference genome and RAD-based genetic map of yellow starthistle (Centaurea solstitialis) reveal putative structural variation and QTLs associated with invader traits.</title>
        <authorList>
            <person name="Reatini B."/>
            <person name="Cang F.A."/>
            <person name="Jiang Q."/>
            <person name="Mckibben M.T.W."/>
            <person name="Barker M.S."/>
            <person name="Rieseberg L.H."/>
            <person name="Dlugosch K.M."/>
        </authorList>
    </citation>
    <scope>NUCLEOTIDE SEQUENCE</scope>
    <source>
        <strain evidence="4">CAN-66</strain>
        <tissue evidence="4">Leaf</tissue>
    </source>
</reference>
<protein>
    <recommendedName>
        <fullName evidence="3">Integrase catalytic domain-containing protein</fullName>
    </recommendedName>
</protein>
<dbReference type="SUPFAM" id="SSF53098">
    <property type="entry name" value="Ribonuclease H-like"/>
    <property type="match status" value="1"/>
</dbReference>
<dbReference type="InterPro" id="IPR036397">
    <property type="entry name" value="RNaseH_sf"/>
</dbReference>
<proteinExistence type="predicted"/>
<evidence type="ECO:0000256" key="2">
    <source>
        <dbReference type="SAM" id="Phobius"/>
    </source>
</evidence>
<dbReference type="Pfam" id="PF00665">
    <property type="entry name" value="rve"/>
    <property type="match status" value="1"/>
</dbReference>
<keyword evidence="2" id="KW-0812">Transmembrane</keyword>
<dbReference type="InterPro" id="IPR012337">
    <property type="entry name" value="RNaseH-like_sf"/>
</dbReference>
<comment type="caution">
    <text evidence="4">The sequence shown here is derived from an EMBL/GenBank/DDBJ whole genome shotgun (WGS) entry which is preliminary data.</text>
</comment>
<dbReference type="Proteomes" id="UP001172457">
    <property type="component" value="Chromosome 6"/>
</dbReference>
<dbReference type="AlphaFoldDB" id="A0AA38SLI3"/>
<name>A0AA38SLI3_9ASTR</name>
<dbReference type="EMBL" id="JARYMX010000006">
    <property type="protein sequence ID" value="KAJ9544919.1"/>
    <property type="molecule type" value="Genomic_DNA"/>
</dbReference>
<dbReference type="InterPro" id="IPR039537">
    <property type="entry name" value="Retrotran_Ty1/copia-like"/>
</dbReference>
<dbReference type="InterPro" id="IPR001584">
    <property type="entry name" value="Integrase_cat-core"/>
</dbReference>
<accession>A0AA38SLI3</accession>
<dbReference type="PANTHER" id="PTHR42648">
    <property type="entry name" value="TRANSPOSASE, PUTATIVE-RELATED"/>
    <property type="match status" value="1"/>
</dbReference>
<dbReference type="GO" id="GO:0015074">
    <property type="term" value="P:DNA integration"/>
    <property type="evidence" value="ECO:0007669"/>
    <property type="project" value="InterPro"/>
</dbReference>
<feature type="region of interest" description="Disordered" evidence="1">
    <location>
        <begin position="181"/>
        <end position="203"/>
    </location>
</feature>
<feature type="compositionally biased region" description="Basic residues" evidence="1">
    <location>
        <begin position="193"/>
        <end position="202"/>
    </location>
</feature>
<dbReference type="PANTHER" id="PTHR42648:SF18">
    <property type="entry name" value="RETROTRANSPOSON, UNCLASSIFIED-LIKE PROTEIN"/>
    <property type="match status" value="1"/>
</dbReference>
<evidence type="ECO:0000256" key="1">
    <source>
        <dbReference type="SAM" id="MobiDB-lite"/>
    </source>
</evidence>
<evidence type="ECO:0000313" key="4">
    <source>
        <dbReference type="EMBL" id="KAJ9544919.1"/>
    </source>
</evidence>
<dbReference type="Gene3D" id="3.30.420.10">
    <property type="entry name" value="Ribonuclease H-like superfamily/Ribonuclease H"/>
    <property type="match status" value="1"/>
</dbReference>
<feature type="transmembrane region" description="Helical" evidence="2">
    <location>
        <begin position="384"/>
        <end position="404"/>
    </location>
</feature>
<feature type="domain" description="Integrase catalytic" evidence="3">
    <location>
        <begin position="44"/>
        <end position="141"/>
    </location>
</feature>
<evidence type="ECO:0000313" key="5">
    <source>
        <dbReference type="Proteomes" id="UP001172457"/>
    </source>
</evidence>
<organism evidence="4 5">
    <name type="scientific">Centaurea solstitialis</name>
    <name type="common">yellow star-thistle</name>
    <dbReference type="NCBI Taxonomy" id="347529"/>
    <lineage>
        <taxon>Eukaryota</taxon>
        <taxon>Viridiplantae</taxon>
        <taxon>Streptophyta</taxon>
        <taxon>Embryophyta</taxon>
        <taxon>Tracheophyta</taxon>
        <taxon>Spermatophyta</taxon>
        <taxon>Magnoliopsida</taxon>
        <taxon>eudicotyledons</taxon>
        <taxon>Gunneridae</taxon>
        <taxon>Pentapetalae</taxon>
        <taxon>asterids</taxon>
        <taxon>campanulids</taxon>
        <taxon>Asterales</taxon>
        <taxon>Asteraceae</taxon>
        <taxon>Carduoideae</taxon>
        <taxon>Cardueae</taxon>
        <taxon>Centaureinae</taxon>
        <taxon>Centaurea</taxon>
    </lineage>
</organism>
<sequence>MNKLVSKHLVKGLLETQLSKDTLYSACEKGKMTRSSHPPKMDTNCQHPLDMLHMDLCGPMRVESLAHKKHMLVLVDEYSRYTWLEFLRAKFDAAYLIIAFIKWIQVLLGRQVKKLKSDNGTEFRNVKLGSFLEEVGITHNFYTLSGSWWPFATKPKSPSHTTDRWWWRLVVAVTAAVTESRPHHGFGGDHDRRKSKPHHQHGGGRWSLIAQRWRWWHCFRCRRRRMVAMAVMMFFRSPAELTPHTAPSYGQVADHLRLHHQRGGGSVLQSRWWQRKRYRHRRRLMAVTKWPSATHVAVSSLPLSPADDDGAGRSGGGCSIVKHQSPPVGGNRVAVAFSSSSPVDGVSSDRWFDCRSPPVGGGYRRWVVAADDDGFDHRSNNDRWQPIAVVAIIIAGLLVMMIIVKTLAARADKAVAARASSTLRGANRAFAARARLTTHLRHERKWYVLEEPLGEAPPANASAAVRNAHKKHSDDLLDVGCLMLATMSPDLQTGLINTNAYDMICQLRDMFQTMPLRHSTSAR</sequence>
<dbReference type="GO" id="GO:0003676">
    <property type="term" value="F:nucleic acid binding"/>
    <property type="evidence" value="ECO:0007669"/>
    <property type="project" value="InterPro"/>
</dbReference>
<keyword evidence="2" id="KW-1133">Transmembrane helix</keyword>